<comment type="catalytic activity">
    <reaction evidence="5">
        <text>O-phospho-L-threonyl-[protein] + H2O = L-threonyl-[protein] + phosphate</text>
        <dbReference type="Rhea" id="RHEA:47004"/>
        <dbReference type="Rhea" id="RHEA-COMP:11060"/>
        <dbReference type="Rhea" id="RHEA-COMP:11605"/>
        <dbReference type="ChEBI" id="CHEBI:15377"/>
        <dbReference type="ChEBI" id="CHEBI:30013"/>
        <dbReference type="ChEBI" id="CHEBI:43474"/>
        <dbReference type="ChEBI" id="CHEBI:61977"/>
        <dbReference type="EC" id="3.1.3.16"/>
    </reaction>
</comment>
<evidence type="ECO:0000313" key="7">
    <source>
        <dbReference type="EMBL" id="KMZ59514.1"/>
    </source>
</evidence>
<dbReference type="InterPro" id="IPR001932">
    <property type="entry name" value="PPM-type_phosphatase-like_dom"/>
</dbReference>
<accession>A0A0K9NRV7</accession>
<dbReference type="EMBL" id="LFYR01001770">
    <property type="protein sequence ID" value="KMZ59514.1"/>
    <property type="molecule type" value="Genomic_DNA"/>
</dbReference>
<sequence>MKRENDSKDNDFSVFKKLKIDGLLTVSNNGNDVKIPEIHETKENQLILKHNSGENDCTPNVEVSVKNDQIPKAIASTNTTSPCDLKVCSPSPNKLFNIEADAAEDKGSRHTMEDASVVLLDASLDYPGKLRCAHFAIYDGHGGRLAAEYAQKHLHMNVLSAGLPRELMDKKVARKAIINGFRSTDESLLKESTSGGWHDGATAVCVWVLGQTVFLANIGDAKAVVARSSSPSVEQDETTCPVCPLKAIVVTREHKAIFSNERARIQKAGGSIASNGRLQGRLEVSRAFGDRNFKKVGVIAMPDVHSFELTEREHFMILGCDGLWGVFGPSDAVEFAHKRLQDGLSAKSVSRQLVKEAVRERRCKDNCTALVIIFKHN</sequence>
<reference evidence="8" key="1">
    <citation type="journal article" date="2016" name="Nature">
        <title>The genome of the seagrass Zostera marina reveals angiosperm adaptation to the sea.</title>
        <authorList>
            <person name="Olsen J.L."/>
            <person name="Rouze P."/>
            <person name="Verhelst B."/>
            <person name="Lin Y.-C."/>
            <person name="Bayer T."/>
            <person name="Collen J."/>
            <person name="Dattolo E."/>
            <person name="De Paoli E."/>
            <person name="Dittami S."/>
            <person name="Maumus F."/>
            <person name="Michel G."/>
            <person name="Kersting A."/>
            <person name="Lauritano C."/>
            <person name="Lohaus R."/>
            <person name="Toepel M."/>
            <person name="Tonon T."/>
            <person name="Vanneste K."/>
            <person name="Amirebrahimi M."/>
            <person name="Brakel J."/>
            <person name="Bostroem C."/>
            <person name="Chovatia M."/>
            <person name="Grimwood J."/>
            <person name="Jenkins J.W."/>
            <person name="Jueterbock A."/>
            <person name="Mraz A."/>
            <person name="Stam W.T."/>
            <person name="Tice H."/>
            <person name="Bornberg-Bauer E."/>
            <person name="Green P.J."/>
            <person name="Pearson G.A."/>
            <person name="Procaccini G."/>
            <person name="Duarte C.M."/>
            <person name="Schmutz J."/>
            <person name="Reusch T.B.H."/>
            <person name="Van de Peer Y."/>
        </authorList>
    </citation>
    <scope>NUCLEOTIDE SEQUENCE [LARGE SCALE GENOMIC DNA]</scope>
    <source>
        <strain evidence="8">cv. Finnish</strain>
    </source>
</reference>
<dbReference type="OrthoDB" id="10264738at2759"/>
<dbReference type="Proteomes" id="UP000036987">
    <property type="component" value="Unassembled WGS sequence"/>
</dbReference>
<dbReference type="AlphaFoldDB" id="A0A0K9NRV7"/>
<dbReference type="InterPro" id="IPR015655">
    <property type="entry name" value="PP2C"/>
</dbReference>
<dbReference type="GO" id="GO:0004722">
    <property type="term" value="F:protein serine/threonine phosphatase activity"/>
    <property type="evidence" value="ECO:0000318"/>
    <property type="project" value="GO_Central"/>
</dbReference>
<dbReference type="PROSITE" id="PS51746">
    <property type="entry name" value="PPM_2"/>
    <property type="match status" value="1"/>
</dbReference>
<evidence type="ECO:0000259" key="6">
    <source>
        <dbReference type="PROSITE" id="PS51746"/>
    </source>
</evidence>
<dbReference type="SMART" id="SM00332">
    <property type="entry name" value="PP2Cc"/>
    <property type="match status" value="1"/>
</dbReference>
<comment type="catalytic activity">
    <reaction evidence="4">
        <text>O-phospho-L-seryl-[protein] + H2O = L-seryl-[protein] + phosphate</text>
        <dbReference type="Rhea" id="RHEA:20629"/>
        <dbReference type="Rhea" id="RHEA-COMP:9863"/>
        <dbReference type="Rhea" id="RHEA-COMP:11604"/>
        <dbReference type="ChEBI" id="CHEBI:15377"/>
        <dbReference type="ChEBI" id="CHEBI:29999"/>
        <dbReference type="ChEBI" id="CHEBI:43474"/>
        <dbReference type="ChEBI" id="CHEBI:83421"/>
        <dbReference type="EC" id="3.1.3.16"/>
    </reaction>
</comment>
<dbReference type="PANTHER" id="PTHR13832">
    <property type="entry name" value="PROTEIN PHOSPHATASE 2C"/>
    <property type="match status" value="1"/>
</dbReference>
<gene>
    <name evidence="7" type="ORF">ZOSMA_67G00050</name>
</gene>
<evidence type="ECO:0000256" key="1">
    <source>
        <dbReference type="ARBA" id="ARBA00013081"/>
    </source>
</evidence>
<dbReference type="InterPro" id="IPR036457">
    <property type="entry name" value="PPM-type-like_dom_sf"/>
</dbReference>
<dbReference type="OMA" id="NFSCFCL"/>
<dbReference type="GO" id="GO:0007165">
    <property type="term" value="P:signal transduction"/>
    <property type="evidence" value="ECO:0000318"/>
    <property type="project" value="GO_Central"/>
</dbReference>
<evidence type="ECO:0000256" key="4">
    <source>
        <dbReference type="ARBA" id="ARBA00047761"/>
    </source>
</evidence>
<evidence type="ECO:0000256" key="3">
    <source>
        <dbReference type="ARBA" id="ARBA00022912"/>
    </source>
</evidence>
<dbReference type="Gene3D" id="3.60.40.10">
    <property type="entry name" value="PPM-type phosphatase domain"/>
    <property type="match status" value="1"/>
</dbReference>
<evidence type="ECO:0000256" key="5">
    <source>
        <dbReference type="ARBA" id="ARBA00048336"/>
    </source>
</evidence>
<keyword evidence="3" id="KW-0904">Protein phosphatase</keyword>
<dbReference type="SUPFAM" id="SSF81606">
    <property type="entry name" value="PP2C-like"/>
    <property type="match status" value="1"/>
</dbReference>
<protein>
    <recommendedName>
        <fullName evidence="1">protein-serine/threonine phosphatase</fullName>
        <ecNumber evidence="1">3.1.3.16</ecNumber>
    </recommendedName>
</protein>
<proteinExistence type="predicted"/>
<dbReference type="Pfam" id="PF00481">
    <property type="entry name" value="PP2C"/>
    <property type="match status" value="1"/>
</dbReference>
<evidence type="ECO:0000256" key="2">
    <source>
        <dbReference type="ARBA" id="ARBA00022801"/>
    </source>
</evidence>
<dbReference type="STRING" id="29655.A0A0K9NRV7"/>
<keyword evidence="8" id="KW-1185">Reference proteome</keyword>
<keyword evidence="2" id="KW-0378">Hydrolase</keyword>
<dbReference type="PANTHER" id="PTHR13832:SF699">
    <property type="entry name" value="INTEGRIN-LINKED KINASE-ASSOCIATED SERINE_THREONINE PHOSPHATASE 2C"/>
    <property type="match status" value="1"/>
</dbReference>
<comment type="caution">
    <text evidence="7">The sequence shown here is derived from an EMBL/GenBank/DDBJ whole genome shotgun (WGS) entry which is preliminary data.</text>
</comment>
<name>A0A0K9NRV7_ZOSMR</name>
<dbReference type="EC" id="3.1.3.16" evidence="1"/>
<feature type="domain" description="PPM-type phosphatase" evidence="6">
    <location>
        <begin position="99"/>
        <end position="374"/>
    </location>
</feature>
<evidence type="ECO:0000313" key="8">
    <source>
        <dbReference type="Proteomes" id="UP000036987"/>
    </source>
</evidence>
<dbReference type="CDD" id="cd00143">
    <property type="entry name" value="PP2Cc"/>
    <property type="match status" value="1"/>
</dbReference>
<organism evidence="7 8">
    <name type="scientific">Zostera marina</name>
    <name type="common">Eelgrass</name>
    <dbReference type="NCBI Taxonomy" id="29655"/>
    <lineage>
        <taxon>Eukaryota</taxon>
        <taxon>Viridiplantae</taxon>
        <taxon>Streptophyta</taxon>
        <taxon>Embryophyta</taxon>
        <taxon>Tracheophyta</taxon>
        <taxon>Spermatophyta</taxon>
        <taxon>Magnoliopsida</taxon>
        <taxon>Liliopsida</taxon>
        <taxon>Zosteraceae</taxon>
        <taxon>Zostera</taxon>
    </lineage>
</organism>